<keyword evidence="2" id="KW-0418">Kinase</keyword>
<dbReference type="RefSeq" id="WP_076363799.1">
    <property type="nucleotide sequence ID" value="NZ_FTOM01000002.1"/>
</dbReference>
<keyword evidence="2" id="KW-0808">Transferase</keyword>
<dbReference type="CDD" id="cd24082">
    <property type="entry name" value="ASKHA_NBD_GspK-like"/>
    <property type="match status" value="1"/>
</dbReference>
<dbReference type="STRING" id="407234.SAMN05421795_10282"/>
<protein>
    <submittedName>
        <fullName evidence="2">Glucosamine kinase</fullName>
    </submittedName>
</protein>
<evidence type="ECO:0000313" key="2">
    <source>
        <dbReference type="EMBL" id="SIS64151.1"/>
    </source>
</evidence>
<accession>A0A1N7KRG7</accession>
<dbReference type="PANTHER" id="PTHR43190:SF3">
    <property type="entry name" value="N-ACETYL-D-GLUCOSAMINE KINASE"/>
    <property type="match status" value="1"/>
</dbReference>
<dbReference type="SUPFAM" id="SSF53067">
    <property type="entry name" value="Actin-like ATPase domain"/>
    <property type="match status" value="2"/>
</dbReference>
<dbReference type="Gene3D" id="3.30.420.40">
    <property type="match status" value="2"/>
</dbReference>
<evidence type="ECO:0000313" key="3">
    <source>
        <dbReference type="Proteomes" id="UP000186098"/>
    </source>
</evidence>
<dbReference type="EMBL" id="FTOM01000002">
    <property type="protein sequence ID" value="SIS64151.1"/>
    <property type="molecule type" value="Genomic_DNA"/>
</dbReference>
<dbReference type="OrthoDB" id="63487at2"/>
<organism evidence="2 3">
    <name type="scientific">Phaeovulum vinaykumarii</name>
    <dbReference type="NCBI Taxonomy" id="407234"/>
    <lineage>
        <taxon>Bacteria</taxon>
        <taxon>Pseudomonadati</taxon>
        <taxon>Pseudomonadota</taxon>
        <taxon>Alphaproteobacteria</taxon>
        <taxon>Rhodobacterales</taxon>
        <taxon>Paracoccaceae</taxon>
        <taxon>Phaeovulum</taxon>
    </lineage>
</organism>
<dbReference type="AlphaFoldDB" id="A0A1N7KRG7"/>
<dbReference type="InterPro" id="IPR043129">
    <property type="entry name" value="ATPase_NBD"/>
</dbReference>
<evidence type="ECO:0000259" key="1">
    <source>
        <dbReference type="Pfam" id="PF01869"/>
    </source>
</evidence>
<dbReference type="InterPro" id="IPR002731">
    <property type="entry name" value="ATPase_BadF"/>
</dbReference>
<keyword evidence="3" id="KW-1185">Reference proteome</keyword>
<gene>
    <name evidence="2" type="ORF">SAMN05421795_10282</name>
</gene>
<dbReference type="InterPro" id="IPR052519">
    <property type="entry name" value="Euk-type_GlcNAc_Kinase"/>
</dbReference>
<dbReference type="PANTHER" id="PTHR43190">
    <property type="entry name" value="N-ACETYL-D-GLUCOSAMINE KINASE"/>
    <property type="match status" value="1"/>
</dbReference>
<feature type="domain" description="ATPase BadF/BadG/BcrA/BcrD type" evidence="1">
    <location>
        <begin position="4"/>
        <end position="241"/>
    </location>
</feature>
<proteinExistence type="predicted"/>
<dbReference type="GO" id="GO:0016301">
    <property type="term" value="F:kinase activity"/>
    <property type="evidence" value="ECO:0007669"/>
    <property type="project" value="UniProtKB-KW"/>
</dbReference>
<sequence>MLALGVDGGGSGCRAVLADAAGRVLAEASAGPANIATDPVGARSAVAAAVRGVLGGRPPEDVVAVFGLAGANIPSAVRAFGELPFARSRIVWDALTAARGALADTDGIVAALGTGAVYVAQEGADLRALGGWGFALGDEGSAAWMGRAFCAGALRGLDGRQPLSPLEKALLAEFGGGAGLVSLAANATPADYANLARRLLTAPDDPCALRLFDAAQVEIEAAIAHLQNRGETLPVVLTGGLGPYFTRRLSRRWKIVSPQGTPLDGALSMALEFLMR</sequence>
<reference evidence="3" key="1">
    <citation type="submission" date="2017-01" db="EMBL/GenBank/DDBJ databases">
        <authorList>
            <person name="Varghese N."/>
            <person name="Submissions S."/>
        </authorList>
    </citation>
    <scope>NUCLEOTIDE SEQUENCE [LARGE SCALE GENOMIC DNA]</scope>
    <source>
        <strain evidence="3">DSM 18714</strain>
    </source>
</reference>
<name>A0A1N7KRG7_9RHOB</name>
<dbReference type="Pfam" id="PF01869">
    <property type="entry name" value="BcrAD_BadFG"/>
    <property type="match status" value="1"/>
</dbReference>
<dbReference type="Proteomes" id="UP000186098">
    <property type="component" value="Unassembled WGS sequence"/>
</dbReference>